<dbReference type="AlphaFoldDB" id="A0A6G5ZYK4"/>
<dbReference type="EMBL" id="MN510446">
    <property type="protein sequence ID" value="QHW11021.1"/>
    <property type="molecule type" value="Genomic_DNA"/>
</dbReference>
<geneLocation type="plasmid" evidence="1">
    <name>pSvP1_F</name>
</geneLocation>
<proteinExistence type="predicted"/>
<protein>
    <submittedName>
        <fullName evidence="1">Uncharacterized protein</fullName>
    </submittedName>
</protein>
<accession>A0A6G5ZYK4</accession>
<reference evidence="1" key="2">
    <citation type="submission" date="2019-09" db="EMBL/GenBank/DDBJ databases">
        <authorList>
            <person name="Wyrsch E."/>
            <person name="Liu M.Y."/>
            <person name="Djordjevic S.P."/>
        </authorList>
    </citation>
    <scope>NUCLEOTIDE SEQUENCE</scope>
    <source>
        <strain evidence="1">SvETEC</strain>
        <plasmid evidence="1">pSvP1_F</plasmid>
    </source>
</reference>
<keyword evidence="1" id="KW-0614">Plasmid</keyword>
<organism evidence="1">
    <name type="scientific">Escherichia coli</name>
    <dbReference type="NCBI Taxonomy" id="562"/>
    <lineage>
        <taxon>Bacteria</taxon>
        <taxon>Pseudomonadati</taxon>
        <taxon>Pseudomonadota</taxon>
        <taxon>Gammaproteobacteria</taxon>
        <taxon>Enterobacterales</taxon>
        <taxon>Enterobacteriaceae</taxon>
        <taxon>Escherichia</taxon>
    </lineage>
</organism>
<evidence type="ECO:0000313" key="1">
    <source>
        <dbReference type="EMBL" id="QHW11021.1"/>
    </source>
</evidence>
<reference evidence="1" key="1">
    <citation type="journal article" date="2019" name="Sci. Rep.">
        <title>Diversity of P1 phage-like elements in multidrug resistant Escherichia coli.</title>
        <authorList>
            <person name="Venturini C."/>
            <person name="Zingali T."/>
            <person name="Wyrsch E.R."/>
            <person name="Bowring B."/>
            <person name="Iredell J."/>
            <person name="Partridge S.R."/>
            <person name="Djordjevic S.P."/>
        </authorList>
    </citation>
    <scope>NUCLEOTIDE SEQUENCE</scope>
    <source>
        <strain evidence="1">SvETEC</strain>
        <plasmid evidence="1">pSvP1_F</plasmid>
    </source>
</reference>
<sequence length="56" mass="6410">MKIPQYRISAVVRVSIQAAKPGRRICYDGMNISLNGKEINRAMRNGRIFALINQIY</sequence>
<name>A0A6G5ZYK4_ECOLX</name>